<dbReference type="eggNOG" id="COG1104">
    <property type="taxonomic scope" value="Bacteria"/>
</dbReference>
<organism evidence="9 10">
    <name type="scientific">Shouchella lehensis G1</name>
    <dbReference type="NCBI Taxonomy" id="1246626"/>
    <lineage>
        <taxon>Bacteria</taxon>
        <taxon>Bacillati</taxon>
        <taxon>Bacillota</taxon>
        <taxon>Bacilli</taxon>
        <taxon>Bacillales</taxon>
        <taxon>Bacillaceae</taxon>
        <taxon>Shouchella</taxon>
    </lineage>
</organism>
<dbReference type="GO" id="GO:0046872">
    <property type="term" value="F:metal ion binding"/>
    <property type="evidence" value="ECO:0007669"/>
    <property type="project" value="UniProtKB-KW"/>
</dbReference>
<keyword evidence="5" id="KW-0408">Iron</keyword>
<evidence type="ECO:0000256" key="6">
    <source>
        <dbReference type="ARBA" id="ARBA00023014"/>
    </source>
</evidence>
<dbReference type="PANTHER" id="PTHR11601">
    <property type="entry name" value="CYSTEINE DESULFURYLASE FAMILY MEMBER"/>
    <property type="match status" value="1"/>
</dbReference>
<dbReference type="InterPro" id="IPR020578">
    <property type="entry name" value="Aminotrans_V_PyrdxlP_BS"/>
</dbReference>
<evidence type="ECO:0000256" key="4">
    <source>
        <dbReference type="ARBA" id="ARBA00022898"/>
    </source>
</evidence>
<dbReference type="HOGENOM" id="CLU_003433_0_0_9"/>
<dbReference type="Gene3D" id="3.40.640.10">
    <property type="entry name" value="Type I PLP-dependent aspartate aminotransferase-like (Major domain)"/>
    <property type="match status" value="1"/>
</dbReference>
<dbReference type="InterPro" id="IPR000192">
    <property type="entry name" value="Aminotrans_V_dom"/>
</dbReference>
<evidence type="ECO:0000256" key="3">
    <source>
        <dbReference type="ARBA" id="ARBA00022723"/>
    </source>
</evidence>
<dbReference type="KEGG" id="ble:BleG1_1361"/>
<dbReference type="PIRSF" id="PIRSF005572">
    <property type="entry name" value="NifS"/>
    <property type="match status" value="1"/>
</dbReference>
<proteinExistence type="inferred from homology"/>
<evidence type="ECO:0000313" key="10">
    <source>
        <dbReference type="Proteomes" id="UP000027142"/>
    </source>
</evidence>
<accession>A0A060M1K1</accession>
<keyword evidence="3" id="KW-0479">Metal-binding</keyword>
<evidence type="ECO:0000256" key="5">
    <source>
        <dbReference type="ARBA" id="ARBA00023004"/>
    </source>
</evidence>
<dbReference type="RefSeq" id="WP_038478633.1">
    <property type="nucleotide sequence ID" value="NZ_CP003923.1"/>
</dbReference>
<keyword evidence="10" id="KW-1185">Reference proteome</keyword>
<sequence length="370" mass="41233">MHYFDYSSTTPMSERALKAYQECAIKQFANPMSPHTLGVHAEWHLLHYRERIAKQLNVEHNAIYFTGSGSEANFLAIVSLVRSLDHKGKHILTTKTEHPSILSTFLYLQTLGYDVDYVDVLPTGEVSIPSLLATIREDTVFCSVAIAASEIGTIQNVHILSEILRSHDILFHSDCVQGLGKIDIDLSLVDAASFSAHKLYAPKGLGIIYLAPEHYFKPFLHAVTHEYGMRPGTVDLPAIAAFTVELEHAFSIRKTLSDRHIRWQRFILSQLAQDASIVGTTVPKRLPFHLGLMVHGWSGQQFMLECSRAGLCIGIGSACQVGQTKPSKALLALGYTAEYVQQYIRVTFGEPTTSEDISFLIQTFKTILTR</sequence>
<dbReference type="EMBL" id="CP003923">
    <property type="protein sequence ID" value="AIC93944.1"/>
    <property type="molecule type" value="Genomic_DNA"/>
</dbReference>
<protein>
    <submittedName>
        <fullName evidence="9">Cysteine desulfurase</fullName>
    </submittedName>
</protein>
<dbReference type="PANTHER" id="PTHR11601:SF36">
    <property type="entry name" value="CYSTEINE DESULFURASE NIFS-RELATED"/>
    <property type="match status" value="1"/>
</dbReference>
<dbReference type="InterPro" id="IPR015424">
    <property type="entry name" value="PyrdxlP-dep_Trfase"/>
</dbReference>
<evidence type="ECO:0000259" key="8">
    <source>
        <dbReference type="Pfam" id="PF00266"/>
    </source>
</evidence>
<keyword evidence="6" id="KW-0411">Iron-sulfur</keyword>
<dbReference type="AlphaFoldDB" id="A0A060M1K1"/>
<dbReference type="Gene3D" id="1.10.260.50">
    <property type="match status" value="1"/>
</dbReference>
<comment type="similarity">
    <text evidence="2">Belongs to the class-V pyridoxal-phosphate-dependent aminotransferase family. NifS/IscS subfamily.</text>
</comment>
<dbReference type="InterPro" id="IPR016454">
    <property type="entry name" value="Cysteine_dSase"/>
</dbReference>
<dbReference type="InterPro" id="IPR015422">
    <property type="entry name" value="PyrdxlP-dep_Trfase_small"/>
</dbReference>
<dbReference type="InterPro" id="IPR015421">
    <property type="entry name" value="PyrdxlP-dep_Trfase_major"/>
</dbReference>
<dbReference type="NCBIfam" id="NF002806">
    <property type="entry name" value="PRK02948.1"/>
    <property type="match status" value="1"/>
</dbReference>
<dbReference type="STRING" id="1246626.BleG1_1361"/>
<dbReference type="PROSITE" id="PS00595">
    <property type="entry name" value="AA_TRANSFER_CLASS_5"/>
    <property type="match status" value="1"/>
</dbReference>
<feature type="domain" description="Aminotransferase class V" evidence="8">
    <location>
        <begin position="2"/>
        <end position="358"/>
    </location>
</feature>
<keyword evidence="4" id="KW-0663">Pyridoxal phosphate</keyword>
<dbReference type="OrthoDB" id="9808002at2"/>
<evidence type="ECO:0000256" key="2">
    <source>
        <dbReference type="ARBA" id="ARBA00006490"/>
    </source>
</evidence>
<name>A0A060M1K1_9BACI</name>
<comment type="cofactor">
    <cofactor evidence="1 7">
        <name>pyridoxal 5'-phosphate</name>
        <dbReference type="ChEBI" id="CHEBI:597326"/>
    </cofactor>
</comment>
<dbReference type="Pfam" id="PF00266">
    <property type="entry name" value="Aminotran_5"/>
    <property type="match status" value="1"/>
</dbReference>
<dbReference type="GO" id="GO:0003824">
    <property type="term" value="F:catalytic activity"/>
    <property type="evidence" value="ECO:0007669"/>
    <property type="project" value="UniProtKB-ARBA"/>
</dbReference>
<dbReference type="SUPFAM" id="SSF53383">
    <property type="entry name" value="PLP-dependent transferases"/>
    <property type="match status" value="1"/>
</dbReference>
<evidence type="ECO:0000313" key="9">
    <source>
        <dbReference type="EMBL" id="AIC93944.1"/>
    </source>
</evidence>
<gene>
    <name evidence="9" type="ORF">BleG1_1361</name>
</gene>
<evidence type="ECO:0000256" key="1">
    <source>
        <dbReference type="ARBA" id="ARBA00001933"/>
    </source>
</evidence>
<reference evidence="9 10" key="1">
    <citation type="journal article" date="2014" name="Gene">
        <title>A comparative genomic analysis of the alkalitolerant soil bacterium Bacillus lehensis G1.</title>
        <authorList>
            <person name="Noor Y.M."/>
            <person name="Samsulrizal N.H."/>
            <person name="Jema'on N.A."/>
            <person name="Low K.O."/>
            <person name="Ramli A.N."/>
            <person name="Alias N.I."/>
            <person name="Damis S.I."/>
            <person name="Fuzi S.F."/>
            <person name="Isa M.N."/>
            <person name="Murad A.M."/>
            <person name="Raih M.F."/>
            <person name="Bakar F.D."/>
            <person name="Najimudin N."/>
            <person name="Mahadi N.M."/>
            <person name="Illias R.M."/>
        </authorList>
    </citation>
    <scope>NUCLEOTIDE SEQUENCE [LARGE SCALE GENOMIC DNA]</scope>
    <source>
        <strain evidence="9 10">G1</strain>
    </source>
</reference>
<dbReference type="GO" id="GO:0051536">
    <property type="term" value="F:iron-sulfur cluster binding"/>
    <property type="evidence" value="ECO:0007669"/>
    <property type="project" value="UniProtKB-KW"/>
</dbReference>
<dbReference type="PATRIC" id="fig|1246626.3.peg.1351"/>
<dbReference type="Proteomes" id="UP000027142">
    <property type="component" value="Chromosome"/>
</dbReference>
<dbReference type="Gene3D" id="3.90.1150.10">
    <property type="entry name" value="Aspartate Aminotransferase, domain 1"/>
    <property type="match status" value="1"/>
</dbReference>
<evidence type="ECO:0000256" key="7">
    <source>
        <dbReference type="RuleBase" id="RU004504"/>
    </source>
</evidence>